<dbReference type="AlphaFoldDB" id="A0A172TVX1"/>
<evidence type="ECO:0000256" key="1">
    <source>
        <dbReference type="SAM" id="MobiDB-lite"/>
    </source>
</evidence>
<evidence type="ECO:0000313" key="3">
    <source>
        <dbReference type="Proteomes" id="UP000077177"/>
    </source>
</evidence>
<gene>
    <name evidence="2" type="ORF">SY85_12010</name>
</gene>
<name>A0A172TVX1_9BACT</name>
<organism evidence="2 3">
    <name type="scientific">Flavisolibacter tropicus</name>
    <dbReference type="NCBI Taxonomy" id="1492898"/>
    <lineage>
        <taxon>Bacteria</taxon>
        <taxon>Pseudomonadati</taxon>
        <taxon>Bacteroidota</taxon>
        <taxon>Chitinophagia</taxon>
        <taxon>Chitinophagales</taxon>
        <taxon>Chitinophagaceae</taxon>
        <taxon>Flavisolibacter</taxon>
    </lineage>
</organism>
<keyword evidence="3" id="KW-1185">Reference proteome</keyword>
<dbReference type="KEGG" id="fla:SY85_12010"/>
<reference evidence="2 3" key="2">
    <citation type="journal article" date="2016" name="Int. J. Syst. Evol. Microbiol.">
        <title>Flavisolibacter tropicus sp. nov., isolated from tropical soil.</title>
        <authorList>
            <person name="Lee J.J."/>
            <person name="Kang M.S."/>
            <person name="Kim G.S."/>
            <person name="Lee C.S."/>
            <person name="Lim S."/>
            <person name="Lee J."/>
            <person name="Roh S.H."/>
            <person name="Kang H."/>
            <person name="Ha J.M."/>
            <person name="Bae S."/>
            <person name="Jung H.Y."/>
            <person name="Kim M.K."/>
        </authorList>
    </citation>
    <scope>NUCLEOTIDE SEQUENCE [LARGE SCALE GENOMIC DNA]</scope>
    <source>
        <strain evidence="2 3">LCS9</strain>
    </source>
</reference>
<sequence length="140" mass="15455">MKNEHTPFFGSLFGTKSQPAETDQPKQVVVTSYSQPHVLQQRMREERLSHGETVTANIAPVRLETERGKMVMYFCPMKSIEVLNTIASGDGGTLPAQVIVEGLTVPENLKPGMYKLKNVTLSSNGTMQVKATADTLWEMA</sequence>
<dbReference type="Proteomes" id="UP000077177">
    <property type="component" value="Chromosome"/>
</dbReference>
<accession>A0A172TVX1</accession>
<dbReference type="OrthoDB" id="662375at2"/>
<protein>
    <submittedName>
        <fullName evidence="2">Uncharacterized protein</fullName>
    </submittedName>
</protein>
<evidence type="ECO:0000313" key="2">
    <source>
        <dbReference type="EMBL" id="ANE51118.1"/>
    </source>
</evidence>
<reference evidence="3" key="1">
    <citation type="submission" date="2015-01" db="EMBL/GenBank/DDBJ databases">
        <title>Flavisolibacter sp./LCS9/ whole genome sequencing.</title>
        <authorList>
            <person name="Kim M.K."/>
            <person name="Srinivasan S."/>
            <person name="Lee J.-J."/>
        </authorList>
    </citation>
    <scope>NUCLEOTIDE SEQUENCE [LARGE SCALE GENOMIC DNA]</scope>
    <source>
        <strain evidence="3">LCS9</strain>
    </source>
</reference>
<dbReference type="RefSeq" id="WP_066404794.1">
    <property type="nucleotide sequence ID" value="NZ_CP011390.1"/>
</dbReference>
<feature type="region of interest" description="Disordered" evidence="1">
    <location>
        <begin position="1"/>
        <end position="24"/>
    </location>
</feature>
<dbReference type="EMBL" id="CP011390">
    <property type="protein sequence ID" value="ANE51118.1"/>
    <property type="molecule type" value="Genomic_DNA"/>
</dbReference>
<proteinExistence type="predicted"/>